<keyword evidence="6" id="KW-1133">Transmembrane helix</keyword>
<evidence type="ECO:0000256" key="9">
    <source>
        <dbReference type="ARBA" id="ARBA00023136"/>
    </source>
</evidence>
<keyword evidence="7 11" id="KW-0445">Lipid transport</keyword>
<dbReference type="InterPro" id="IPR007290">
    <property type="entry name" value="Arv1"/>
</dbReference>
<feature type="compositionally biased region" description="Polar residues" evidence="12">
    <location>
        <begin position="173"/>
        <end position="182"/>
    </location>
</feature>
<protein>
    <recommendedName>
        <fullName evidence="11">Protein ARV</fullName>
    </recommendedName>
</protein>
<keyword evidence="4" id="KW-0812">Transmembrane</keyword>
<dbReference type="EMBL" id="LNIX01000002">
    <property type="protein sequence ID" value="OXA60028.1"/>
    <property type="molecule type" value="Genomic_DNA"/>
</dbReference>
<evidence type="ECO:0000256" key="5">
    <source>
        <dbReference type="ARBA" id="ARBA00022824"/>
    </source>
</evidence>
<evidence type="ECO:0000313" key="14">
    <source>
        <dbReference type="EMBL" id="OXA60028.1"/>
    </source>
</evidence>
<gene>
    <name evidence="14" type="ORF">Fcan01_04877</name>
</gene>
<dbReference type="InterPro" id="IPR014878">
    <property type="entry name" value="THAP4-like_heme-bd"/>
</dbReference>
<dbReference type="GO" id="GO:0016125">
    <property type="term" value="P:sterol metabolic process"/>
    <property type="evidence" value="ECO:0007669"/>
    <property type="project" value="UniProtKB-UniRule"/>
</dbReference>
<dbReference type="PANTHER" id="PTHR15854">
    <property type="entry name" value="THAP4 PROTEIN"/>
    <property type="match status" value="1"/>
</dbReference>
<dbReference type="GO" id="GO:0005789">
    <property type="term" value="C:endoplasmic reticulum membrane"/>
    <property type="evidence" value="ECO:0007669"/>
    <property type="project" value="UniProtKB-SubCell"/>
</dbReference>
<dbReference type="PANTHER" id="PTHR15854:SF4">
    <property type="entry name" value="PEROXYNITRITE ISOMERASE THAP4"/>
    <property type="match status" value="1"/>
</dbReference>
<keyword evidence="3 11" id="KW-0813">Transport</keyword>
<evidence type="ECO:0000256" key="4">
    <source>
        <dbReference type="ARBA" id="ARBA00022692"/>
    </source>
</evidence>
<organism evidence="14 15">
    <name type="scientific">Folsomia candida</name>
    <name type="common">Springtail</name>
    <dbReference type="NCBI Taxonomy" id="158441"/>
    <lineage>
        <taxon>Eukaryota</taxon>
        <taxon>Metazoa</taxon>
        <taxon>Ecdysozoa</taxon>
        <taxon>Arthropoda</taxon>
        <taxon>Hexapoda</taxon>
        <taxon>Collembola</taxon>
        <taxon>Entomobryomorpha</taxon>
        <taxon>Isotomoidea</taxon>
        <taxon>Isotomidae</taxon>
        <taxon>Proisotominae</taxon>
        <taxon>Folsomia</taxon>
    </lineage>
</organism>
<keyword evidence="15" id="KW-1185">Reference proteome</keyword>
<dbReference type="Pfam" id="PF04161">
    <property type="entry name" value="Arv1"/>
    <property type="match status" value="1"/>
</dbReference>
<dbReference type="OMA" id="NPMHLES"/>
<dbReference type="AlphaFoldDB" id="A0A226ES34"/>
<evidence type="ECO:0000256" key="6">
    <source>
        <dbReference type="ARBA" id="ARBA00022989"/>
    </source>
</evidence>
<evidence type="ECO:0000259" key="13">
    <source>
        <dbReference type="Pfam" id="PF08768"/>
    </source>
</evidence>
<dbReference type="CDD" id="cd07828">
    <property type="entry name" value="lipocalin_heme-bd-THAP4-like"/>
    <property type="match status" value="1"/>
</dbReference>
<name>A0A226ES34_FOLCA</name>
<dbReference type="GO" id="GO:0032366">
    <property type="term" value="P:intracellular sterol transport"/>
    <property type="evidence" value="ECO:0007669"/>
    <property type="project" value="UniProtKB-UniRule"/>
</dbReference>
<reference evidence="14 15" key="1">
    <citation type="submission" date="2015-12" db="EMBL/GenBank/DDBJ databases">
        <title>The genome of Folsomia candida.</title>
        <authorList>
            <person name="Faddeeva A."/>
            <person name="Derks M.F."/>
            <person name="Anvar Y."/>
            <person name="Smit S."/>
            <person name="Van Straalen N."/>
            <person name="Roelofs D."/>
        </authorList>
    </citation>
    <scope>NUCLEOTIDE SEQUENCE [LARGE SCALE GENOMIC DNA]</scope>
    <source>
        <strain evidence="14 15">VU population</strain>
        <tissue evidence="14">Whole body</tissue>
    </source>
</reference>
<evidence type="ECO:0000256" key="7">
    <source>
        <dbReference type="ARBA" id="ARBA00023055"/>
    </source>
</evidence>
<dbReference type="InterPro" id="IPR012674">
    <property type="entry name" value="Calycin"/>
</dbReference>
<dbReference type="GO" id="GO:0097036">
    <property type="term" value="P:regulation of plasma membrane sterol distribution"/>
    <property type="evidence" value="ECO:0007669"/>
    <property type="project" value="UniProtKB-UniRule"/>
</dbReference>
<dbReference type="SUPFAM" id="SSF50814">
    <property type="entry name" value="Lipocalins"/>
    <property type="match status" value="1"/>
</dbReference>
<proteinExistence type="inferred from homology"/>
<comment type="function">
    <text evidence="11">Mediator of sterol homeostasis involved in sterol uptake, trafficking and distribution into membranes.</text>
</comment>
<keyword evidence="9" id="KW-0472">Membrane</keyword>
<keyword evidence="8 11" id="KW-0443">Lipid metabolism</keyword>
<dbReference type="OrthoDB" id="2192830at2759"/>
<evidence type="ECO:0000256" key="11">
    <source>
        <dbReference type="RuleBase" id="RU368065"/>
    </source>
</evidence>
<feature type="domain" description="THAP4-like heme-binding" evidence="13">
    <location>
        <begin position="259"/>
        <end position="411"/>
    </location>
</feature>
<dbReference type="InterPro" id="IPR045165">
    <property type="entry name" value="Nitrobindin"/>
</dbReference>
<sequence length="413" mass="46309">MRMGPPSPYFCIQCGHPAPQVYKTYANGNLVKLLPCKSCGELMDKYVEYDNIIIALNLILLNPMAYRHVLLNHAFEGFWKLGVVSLFVEAYCFWCSKKGVEHDDATDFYELEINFYTALLRTFFATVLFHAAVLGSCLLLPKTGGDENNVFGFGPRQTNSMKRGSNKRRSLPGNVSPSTSFPSSGNLQFSYLTVWKGLCLSGFAEMFKLVALIWSYANDYERIFLVECLFVLSNTQCYFVTTGISQVKAMMEGEINPMLKSIGWLVGRWVSKDGVGYFPTIKDFRYHDIMEFRLCGAQPLLAYTASSSHPEKGNPMHLESGFLRARGNGDLSLMVAHNFGLSSLEEGTVNDKVIEVVSSNIGRMTGSKDPSVTEMKRVWTLVDENTLTCKMWMATSTNTELTEHLFATYTKTG</sequence>
<dbReference type="Pfam" id="PF08768">
    <property type="entry name" value="THAP4_heme-bd"/>
    <property type="match status" value="1"/>
</dbReference>
<evidence type="ECO:0000256" key="1">
    <source>
        <dbReference type="ARBA" id="ARBA00004477"/>
    </source>
</evidence>
<comment type="catalytic activity">
    <reaction evidence="10">
        <text>peroxynitrite = nitrate</text>
        <dbReference type="Rhea" id="RHEA:63116"/>
        <dbReference type="ChEBI" id="CHEBI:17632"/>
        <dbReference type="ChEBI" id="CHEBI:25941"/>
    </reaction>
    <physiologicalReaction direction="left-to-right" evidence="10">
        <dbReference type="Rhea" id="RHEA:63117"/>
    </physiologicalReaction>
</comment>
<evidence type="ECO:0000256" key="10">
    <source>
        <dbReference type="ARBA" id="ARBA00036993"/>
    </source>
</evidence>
<evidence type="ECO:0000256" key="12">
    <source>
        <dbReference type="SAM" id="MobiDB-lite"/>
    </source>
</evidence>
<comment type="caution">
    <text evidence="14">The sequence shown here is derived from an EMBL/GenBank/DDBJ whole genome shotgun (WGS) entry which is preliminary data.</text>
</comment>
<dbReference type="Proteomes" id="UP000198287">
    <property type="component" value="Unassembled WGS sequence"/>
</dbReference>
<dbReference type="Gene3D" id="2.40.128.20">
    <property type="match status" value="1"/>
</dbReference>
<accession>A0A226ES34</accession>
<keyword evidence="5 11" id="KW-0256">Endoplasmic reticulum</keyword>
<evidence type="ECO:0000256" key="3">
    <source>
        <dbReference type="ARBA" id="ARBA00022448"/>
    </source>
</evidence>
<comment type="similarity">
    <text evidence="2 11">Belongs to the ARV1 family.</text>
</comment>
<evidence type="ECO:0000256" key="8">
    <source>
        <dbReference type="ARBA" id="ARBA00023098"/>
    </source>
</evidence>
<evidence type="ECO:0000256" key="2">
    <source>
        <dbReference type="ARBA" id="ARBA00009187"/>
    </source>
</evidence>
<comment type="subcellular location">
    <subcellularLocation>
        <location evidence="1 11">Endoplasmic reticulum membrane</location>
        <topology evidence="1 11">Multi-pass membrane protein</topology>
    </subcellularLocation>
</comment>
<feature type="region of interest" description="Disordered" evidence="12">
    <location>
        <begin position="152"/>
        <end position="182"/>
    </location>
</feature>
<evidence type="ECO:0000313" key="15">
    <source>
        <dbReference type="Proteomes" id="UP000198287"/>
    </source>
</evidence>